<dbReference type="FunFam" id="3.40.50.720:FF:000307">
    <property type="entry name" value="2-dehydropantoate 2-reductase"/>
    <property type="match status" value="1"/>
</dbReference>
<dbReference type="OrthoDB" id="9793586at2"/>
<comment type="function">
    <text evidence="4">Catalyzes the NADPH-dependent reduction of ketopantoate into pantoic acid.</text>
</comment>
<dbReference type="SUPFAM" id="SSF48179">
    <property type="entry name" value="6-phosphogluconate dehydrogenase C-terminal domain-like"/>
    <property type="match status" value="1"/>
</dbReference>
<dbReference type="EMBL" id="BAGZ01000016">
    <property type="protein sequence ID" value="GAB78693.1"/>
    <property type="molecule type" value="Genomic_DNA"/>
</dbReference>
<dbReference type="AlphaFoldDB" id="K6V8Z2"/>
<dbReference type="RefSeq" id="WP_006503450.1">
    <property type="nucleotide sequence ID" value="NZ_BAGZ01000016.1"/>
</dbReference>
<keyword evidence="2 4" id="KW-0521">NADP</keyword>
<dbReference type="InterPro" id="IPR051402">
    <property type="entry name" value="KPR-Related"/>
</dbReference>
<dbReference type="Pfam" id="PF08546">
    <property type="entry name" value="ApbA_C"/>
    <property type="match status" value="1"/>
</dbReference>
<reference evidence="7 8" key="1">
    <citation type="submission" date="2012-08" db="EMBL/GenBank/DDBJ databases">
        <title>Whole genome shotgun sequence of Austwickia chelonae NBRC 105200.</title>
        <authorList>
            <person name="Yoshida I."/>
            <person name="Hosoyama A."/>
            <person name="Tsuchikane K."/>
            <person name="Katsumata H."/>
            <person name="Ando Y."/>
            <person name="Ohji S."/>
            <person name="Hamada M."/>
            <person name="Tamura T."/>
            <person name="Yamazoe A."/>
            <person name="Yamazaki S."/>
            <person name="Fujita N."/>
        </authorList>
    </citation>
    <scope>NUCLEOTIDE SEQUENCE [LARGE SCALE GENOMIC DNA]</scope>
    <source>
        <strain evidence="7 8">NBRC 105200</strain>
    </source>
</reference>
<dbReference type="InterPro" id="IPR003710">
    <property type="entry name" value="ApbA"/>
</dbReference>
<evidence type="ECO:0000313" key="7">
    <source>
        <dbReference type="EMBL" id="GAB78693.1"/>
    </source>
</evidence>
<gene>
    <name evidence="7" type="ORF">AUCHE_16_01130</name>
</gene>
<dbReference type="SUPFAM" id="SSF51735">
    <property type="entry name" value="NAD(P)-binding Rossmann-fold domains"/>
    <property type="match status" value="1"/>
</dbReference>
<dbReference type="InterPro" id="IPR036291">
    <property type="entry name" value="NAD(P)-bd_dom_sf"/>
</dbReference>
<comment type="caution">
    <text evidence="7">The sequence shown here is derived from an EMBL/GenBank/DDBJ whole genome shotgun (WGS) entry which is preliminary data.</text>
</comment>
<dbReference type="Pfam" id="PF02558">
    <property type="entry name" value="ApbA"/>
    <property type="match status" value="1"/>
</dbReference>
<dbReference type="Proteomes" id="UP000008495">
    <property type="component" value="Unassembled WGS sequence"/>
</dbReference>
<dbReference type="Gene3D" id="1.10.1040.10">
    <property type="entry name" value="N-(1-d-carboxylethyl)-l-norvaline Dehydrogenase, domain 2"/>
    <property type="match status" value="1"/>
</dbReference>
<dbReference type="EC" id="1.1.1.169" evidence="4"/>
<dbReference type="PANTHER" id="PTHR21708:SF26">
    <property type="entry name" value="2-DEHYDROPANTOATE 2-REDUCTASE"/>
    <property type="match status" value="1"/>
</dbReference>
<dbReference type="eggNOG" id="COG1893">
    <property type="taxonomic scope" value="Bacteria"/>
</dbReference>
<evidence type="ECO:0000313" key="8">
    <source>
        <dbReference type="Proteomes" id="UP000008495"/>
    </source>
</evidence>
<dbReference type="NCBIfam" id="NF005091">
    <property type="entry name" value="PRK06522.2-2"/>
    <property type="match status" value="1"/>
</dbReference>
<dbReference type="PANTHER" id="PTHR21708">
    <property type="entry name" value="PROBABLE 2-DEHYDROPANTOATE 2-REDUCTASE"/>
    <property type="match status" value="1"/>
</dbReference>
<keyword evidence="3 4" id="KW-0560">Oxidoreductase</keyword>
<feature type="domain" description="Ketopantoate reductase C-terminal" evidence="6">
    <location>
        <begin position="178"/>
        <end position="298"/>
    </location>
</feature>
<dbReference type="STRING" id="100225.SAMN05421595_2347"/>
<dbReference type="UniPathway" id="UPA00028">
    <property type="reaction ID" value="UER00004"/>
</dbReference>
<dbReference type="Gene3D" id="3.40.50.720">
    <property type="entry name" value="NAD(P)-binding Rossmann-like Domain"/>
    <property type="match status" value="1"/>
</dbReference>
<dbReference type="InterPro" id="IPR013752">
    <property type="entry name" value="KPA_reductase"/>
</dbReference>
<comment type="catalytic activity">
    <reaction evidence="4">
        <text>(R)-pantoate + NADP(+) = 2-dehydropantoate + NADPH + H(+)</text>
        <dbReference type="Rhea" id="RHEA:16233"/>
        <dbReference type="ChEBI" id="CHEBI:11561"/>
        <dbReference type="ChEBI" id="CHEBI:15378"/>
        <dbReference type="ChEBI" id="CHEBI:15980"/>
        <dbReference type="ChEBI" id="CHEBI:57783"/>
        <dbReference type="ChEBI" id="CHEBI:58349"/>
        <dbReference type="EC" id="1.1.1.169"/>
    </reaction>
</comment>
<evidence type="ECO:0000256" key="1">
    <source>
        <dbReference type="ARBA" id="ARBA00007870"/>
    </source>
</evidence>
<keyword evidence="4" id="KW-0566">Pantothenate biosynthesis</keyword>
<dbReference type="InterPro" id="IPR013332">
    <property type="entry name" value="KPR_N"/>
</dbReference>
<feature type="domain" description="Ketopantoate reductase N-terminal" evidence="5">
    <location>
        <begin position="4"/>
        <end position="149"/>
    </location>
</feature>
<accession>K6V8Z2</accession>
<keyword evidence="8" id="KW-1185">Reference proteome</keyword>
<evidence type="ECO:0000256" key="4">
    <source>
        <dbReference type="RuleBase" id="RU362068"/>
    </source>
</evidence>
<comment type="similarity">
    <text evidence="1 4">Belongs to the ketopantoate reductase family.</text>
</comment>
<dbReference type="GO" id="GO:0015940">
    <property type="term" value="P:pantothenate biosynthetic process"/>
    <property type="evidence" value="ECO:0007669"/>
    <property type="project" value="UniProtKB-UniPathway"/>
</dbReference>
<evidence type="ECO:0000256" key="2">
    <source>
        <dbReference type="ARBA" id="ARBA00022857"/>
    </source>
</evidence>
<proteinExistence type="inferred from homology"/>
<dbReference type="NCBIfam" id="TIGR00745">
    <property type="entry name" value="apbA_panE"/>
    <property type="match status" value="1"/>
</dbReference>
<dbReference type="GO" id="GO:0008677">
    <property type="term" value="F:2-dehydropantoate 2-reductase activity"/>
    <property type="evidence" value="ECO:0007669"/>
    <property type="project" value="UniProtKB-EC"/>
</dbReference>
<dbReference type="InterPro" id="IPR013328">
    <property type="entry name" value="6PGD_dom2"/>
</dbReference>
<organism evidence="7 8">
    <name type="scientific">Austwickia chelonae NBRC 105200</name>
    <dbReference type="NCBI Taxonomy" id="1184607"/>
    <lineage>
        <taxon>Bacteria</taxon>
        <taxon>Bacillati</taxon>
        <taxon>Actinomycetota</taxon>
        <taxon>Actinomycetes</taxon>
        <taxon>Micrococcales</taxon>
        <taxon>Dermatophilaceae</taxon>
        <taxon>Austwickia</taxon>
    </lineage>
</organism>
<evidence type="ECO:0000256" key="3">
    <source>
        <dbReference type="ARBA" id="ARBA00023002"/>
    </source>
</evidence>
<evidence type="ECO:0000259" key="5">
    <source>
        <dbReference type="Pfam" id="PF02558"/>
    </source>
</evidence>
<dbReference type="InterPro" id="IPR008927">
    <property type="entry name" value="6-PGluconate_DH-like_C_sf"/>
</dbReference>
<protein>
    <recommendedName>
        <fullName evidence="4">2-dehydropantoate 2-reductase</fullName>
        <ecNumber evidence="4">1.1.1.169</ecNumber>
    </recommendedName>
    <alternativeName>
        <fullName evidence="4">Ketopantoate reductase</fullName>
    </alternativeName>
</protein>
<evidence type="ECO:0000259" key="6">
    <source>
        <dbReference type="Pfam" id="PF08546"/>
    </source>
</evidence>
<name>K6V8Z2_9MICO</name>
<sequence length="305" mass="32046">MKFAVIGAGAIGGYYGARLLGAGHEVHYLARGRSLDALRENGIRVEGLSGEYVAQPHGATDDPAEIGQVDAVLLAVKTHQLAEALTSLPPLCGPETAVLTMQNGIEAPATVAALIGHERVVPCIVRIFTCVVEPGVIAHLGGPNSITLMEGEGPHTSRIEALKDAFTAAGSTVRCPENIWVDLWEKAVFVEPVGALGALADAPIGTLRTDLRDNLRAAMDEVYQVALDSGIPVPEDTVERAMAMVDGQPAESTASMHRDLRDGLPSELDGQVGGVVRAARAAGTPTPLHDLMYQVLRVWETAATS</sequence>
<dbReference type="GO" id="GO:0005737">
    <property type="term" value="C:cytoplasm"/>
    <property type="evidence" value="ECO:0007669"/>
    <property type="project" value="TreeGrafter"/>
</dbReference>
<comment type="pathway">
    <text evidence="4">Cofactor biosynthesis; (R)-pantothenate biosynthesis; (R)-pantoate from 3-methyl-2-oxobutanoate: step 2/2.</text>
</comment>